<dbReference type="PANTHER" id="PTHR34406">
    <property type="entry name" value="PROTEIN YCEI"/>
    <property type="match status" value="1"/>
</dbReference>
<comment type="caution">
    <text evidence="3">The sequence shown here is derived from an EMBL/GenBank/DDBJ whole genome shotgun (WGS) entry which is preliminary data.</text>
</comment>
<reference evidence="3 4" key="1">
    <citation type="submission" date="2015-12" db="EMBL/GenBank/DDBJ databases">
        <title>Draft genome sequence of Acidibacillus ferrooxidans ITV001, isolated from a chalcopyrite acid mine drainage site in Brazil.</title>
        <authorList>
            <person name="Dall'Agnol H."/>
            <person name="Nancucheo I."/>
            <person name="Johnson B."/>
            <person name="Oliveira R."/>
            <person name="Leite L."/>
            <person name="Pylro V."/>
            <person name="Nunes G.L."/>
            <person name="Tzotzos G."/>
            <person name="Fernandes G.R."/>
            <person name="Dutra J."/>
            <person name="Orellana S.C."/>
            <person name="Oliveira G."/>
        </authorList>
    </citation>
    <scope>NUCLEOTIDE SEQUENCE [LARGE SCALE GENOMIC DNA]</scope>
    <source>
        <strain evidence="4">ITV01</strain>
    </source>
</reference>
<protein>
    <recommendedName>
        <fullName evidence="2">Lipid/polyisoprenoid-binding YceI-like domain-containing protein</fullName>
    </recommendedName>
</protein>
<dbReference type="PANTHER" id="PTHR34406:SF1">
    <property type="entry name" value="PROTEIN YCEI"/>
    <property type="match status" value="1"/>
</dbReference>
<dbReference type="OrthoDB" id="9811006at2"/>
<gene>
    <name evidence="3" type="ORF">ATW55_05640</name>
</gene>
<dbReference type="EMBL" id="LPVJ01000001">
    <property type="protein sequence ID" value="KUO97355.1"/>
    <property type="molecule type" value="Genomic_DNA"/>
</dbReference>
<dbReference type="SMART" id="SM00867">
    <property type="entry name" value="YceI"/>
    <property type="match status" value="1"/>
</dbReference>
<feature type="domain" description="Lipid/polyisoprenoid-binding YceI-like" evidence="2">
    <location>
        <begin position="5"/>
        <end position="174"/>
    </location>
</feature>
<name>A0A117SYQ9_9BACL</name>
<proteinExistence type="inferred from homology"/>
<dbReference type="AlphaFoldDB" id="A0A117SYQ9"/>
<dbReference type="SUPFAM" id="SSF101874">
    <property type="entry name" value="YceI-like"/>
    <property type="match status" value="1"/>
</dbReference>
<dbReference type="RefSeq" id="WP_067710836.1">
    <property type="nucleotide sequence ID" value="NZ_LPVJ01000001.1"/>
</dbReference>
<evidence type="ECO:0000313" key="3">
    <source>
        <dbReference type="EMBL" id="KUO97355.1"/>
    </source>
</evidence>
<evidence type="ECO:0000313" key="4">
    <source>
        <dbReference type="Proteomes" id="UP000053557"/>
    </source>
</evidence>
<organism evidence="3 4">
    <name type="scientific">Ferroacidibacillus organovorans</name>
    <dbReference type="NCBI Taxonomy" id="1765683"/>
    <lineage>
        <taxon>Bacteria</taxon>
        <taxon>Bacillati</taxon>
        <taxon>Bacillota</taxon>
        <taxon>Bacilli</taxon>
        <taxon>Bacillales</taxon>
        <taxon>Alicyclobacillaceae</taxon>
        <taxon>Ferroacidibacillus</taxon>
    </lineage>
</organism>
<dbReference type="Gene3D" id="2.40.128.110">
    <property type="entry name" value="Lipid/polyisoprenoid-binding, YceI-like"/>
    <property type="match status" value="1"/>
</dbReference>
<dbReference type="InterPro" id="IPR007372">
    <property type="entry name" value="Lipid/polyisoprenoid-bd_YceI"/>
</dbReference>
<accession>A0A117SYQ9</accession>
<dbReference type="Pfam" id="PF04264">
    <property type="entry name" value="YceI"/>
    <property type="match status" value="1"/>
</dbReference>
<comment type="similarity">
    <text evidence="1">Belongs to the UPF0312 family.</text>
</comment>
<keyword evidence="4" id="KW-1185">Reference proteome</keyword>
<evidence type="ECO:0000259" key="2">
    <source>
        <dbReference type="SMART" id="SM00867"/>
    </source>
</evidence>
<evidence type="ECO:0000256" key="1">
    <source>
        <dbReference type="ARBA" id="ARBA00008812"/>
    </source>
</evidence>
<dbReference type="Proteomes" id="UP000053557">
    <property type="component" value="Unassembled WGS sequence"/>
</dbReference>
<dbReference type="InterPro" id="IPR036761">
    <property type="entry name" value="TTHA0802/YceI-like_sf"/>
</dbReference>
<sequence length="177" mass="19313">MATTAWALDPSHSHISFSVRHMMISNVRGSFKSFEAQVTADPTDLTDAKVSVKIDTKSIDTANEDRDNHLRSGDFFEADTYPTIEFVSDSVKKLSENTHSLNGQLTIKGVTRPVELTCEIEGPAKDPWGNERIGVTATGSINRSDFGLTWNAALETGGVLVGDAIKLNIELEFVKQA</sequence>